<dbReference type="Proteomes" id="UP000278807">
    <property type="component" value="Unassembled WGS sequence"/>
</dbReference>
<evidence type="ECO:0000313" key="3">
    <source>
        <dbReference type="Proteomes" id="UP000278807"/>
    </source>
</evidence>
<name>A0A0R3TA76_RODNA</name>
<reference evidence="4" key="1">
    <citation type="submission" date="2017-02" db="UniProtKB">
        <authorList>
            <consortium name="WormBaseParasite"/>
        </authorList>
    </citation>
    <scope>IDENTIFICATION</scope>
</reference>
<feature type="region of interest" description="Disordered" evidence="1">
    <location>
        <begin position="59"/>
        <end position="106"/>
    </location>
</feature>
<dbReference type="OrthoDB" id="2161974at2759"/>
<accession>A0A0R3TA76</accession>
<keyword evidence="3" id="KW-1185">Reference proteome</keyword>
<dbReference type="WBParaSite" id="HNAJ_0000396501-mRNA-1">
    <property type="protein sequence ID" value="HNAJ_0000396501-mRNA-1"/>
    <property type="gene ID" value="HNAJ_0000396501"/>
</dbReference>
<protein>
    <submittedName>
        <fullName evidence="2 4">Uncharacterized protein</fullName>
    </submittedName>
</protein>
<evidence type="ECO:0000313" key="4">
    <source>
        <dbReference type="WBParaSite" id="HNAJ_0000396501-mRNA-1"/>
    </source>
</evidence>
<evidence type="ECO:0000256" key="1">
    <source>
        <dbReference type="SAM" id="MobiDB-lite"/>
    </source>
</evidence>
<reference evidence="2 3" key="2">
    <citation type="submission" date="2018-11" db="EMBL/GenBank/DDBJ databases">
        <authorList>
            <consortium name="Pathogen Informatics"/>
        </authorList>
    </citation>
    <scope>NUCLEOTIDE SEQUENCE [LARGE SCALE GENOMIC DNA]</scope>
</reference>
<evidence type="ECO:0000313" key="2">
    <source>
        <dbReference type="EMBL" id="VDN99822.1"/>
    </source>
</evidence>
<organism evidence="4">
    <name type="scientific">Rodentolepis nana</name>
    <name type="common">Dwarf tapeworm</name>
    <name type="synonym">Hymenolepis nana</name>
    <dbReference type="NCBI Taxonomy" id="102285"/>
    <lineage>
        <taxon>Eukaryota</taxon>
        <taxon>Metazoa</taxon>
        <taxon>Spiralia</taxon>
        <taxon>Lophotrochozoa</taxon>
        <taxon>Platyhelminthes</taxon>
        <taxon>Cestoda</taxon>
        <taxon>Eucestoda</taxon>
        <taxon>Cyclophyllidea</taxon>
        <taxon>Hymenolepididae</taxon>
        <taxon>Rodentolepis</taxon>
    </lineage>
</organism>
<sequence>MDRLYPNFYSLHATAPAEPLEPRFKRRSWNAFPENAFMPYTVYTPVQDATLQRRTLQRCSSEAPASRRISTFLPDNPTNQDQRDEESNIMNDNMDESSSSISPIPPIAIVKPTLGRMDSVRRVHRPQPCYGVAVSTDMPPPCMQMSTPEVYFSSNPSFKQPATSLPRRRNQLRRERLTPTVRHSVFEYPNVVDYGPLQDNDHTLRRRARRQPESINTAPISRRPFRNGHEGSQLHNANLVSSMTSQVVSSEEEHSNVMMISNTLPPACIRSERPRRVNHERACLVSNFEQSLANMAQRLQSLTVSAAEKVRQTLPLLKKCLM</sequence>
<gene>
    <name evidence="2" type="ORF">HNAJ_LOCUS3963</name>
</gene>
<feature type="region of interest" description="Disordered" evidence="1">
    <location>
        <begin position="207"/>
        <end position="232"/>
    </location>
</feature>
<dbReference type="EMBL" id="UZAE01002521">
    <property type="protein sequence ID" value="VDN99822.1"/>
    <property type="molecule type" value="Genomic_DNA"/>
</dbReference>
<dbReference type="STRING" id="102285.A0A0R3TA76"/>
<dbReference type="AlphaFoldDB" id="A0A0R3TA76"/>
<proteinExistence type="predicted"/>